<gene>
    <name evidence="18" type="ORF">NTJ_00531</name>
</gene>
<comment type="catalytic activity">
    <reaction evidence="15">
        <text>13-(9Z-hexadecenoyloxy)-octadecanoate + H2O = 13-hydroxy-octadecanoate + (9Z)-hexadecenoate + H(+)</text>
        <dbReference type="Rhea" id="RHEA:52076"/>
        <dbReference type="ChEBI" id="CHEBI:15377"/>
        <dbReference type="ChEBI" id="CHEBI:15378"/>
        <dbReference type="ChEBI" id="CHEBI:32372"/>
        <dbReference type="ChEBI" id="CHEBI:136304"/>
        <dbReference type="ChEBI" id="CHEBI:136315"/>
    </reaction>
    <physiologicalReaction direction="left-to-right" evidence="15">
        <dbReference type="Rhea" id="RHEA:52077"/>
    </physiologicalReaction>
</comment>
<feature type="transmembrane region" description="Helical" evidence="17">
    <location>
        <begin position="196"/>
        <end position="215"/>
    </location>
</feature>
<evidence type="ECO:0000256" key="4">
    <source>
        <dbReference type="ARBA" id="ARBA00022692"/>
    </source>
</evidence>
<evidence type="ECO:0000256" key="3">
    <source>
        <dbReference type="ARBA" id="ARBA00009300"/>
    </source>
</evidence>
<dbReference type="PANTHER" id="PTHR10989">
    <property type="entry name" value="ANDROGEN-INDUCED PROTEIN 1-RELATED"/>
    <property type="match status" value="1"/>
</dbReference>
<comment type="catalytic activity">
    <reaction evidence="9">
        <text>9-hexadecanoyloxy-octadecanoate + H2O = 9-hydroxy-octadecanoate + hexadecanoate + H(+)</text>
        <dbReference type="Rhea" id="RHEA:52052"/>
        <dbReference type="ChEBI" id="CHEBI:7896"/>
        <dbReference type="ChEBI" id="CHEBI:15377"/>
        <dbReference type="ChEBI" id="CHEBI:15378"/>
        <dbReference type="ChEBI" id="CHEBI:83670"/>
        <dbReference type="ChEBI" id="CHEBI:136286"/>
    </reaction>
    <physiologicalReaction direction="left-to-right" evidence="9">
        <dbReference type="Rhea" id="RHEA:52053"/>
    </physiologicalReaction>
</comment>
<evidence type="ECO:0000256" key="12">
    <source>
        <dbReference type="ARBA" id="ARBA00048800"/>
    </source>
</evidence>
<comment type="catalytic activity">
    <reaction evidence="12">
        <text>9-(9Z-octadecenoyloxy)-octadecanoate + H2O = 9-hydroxy-octadecanoate + (9Z)-octadecenoate + H(+)</text>
        <dbReference type="Rhea" id="RHEA:52048"/>
        <dbReference type="ChEBI" id="CHEBI:15377"/>
        <dbReference type="ChEBI" id="CHEBI:15378"/>
        <dbReference type="ChEBI" id="CHEBI:30823"/>
        <dbReference type="ChEBI" id="CHEBI:136282"/>
        <dbReference type="ChEBI" id="CHEBI:136286"/>
    </reaction>
    <physiologicalReaction direction="left-to-right" evidence="12">
        <dbReference type="Rhea" id="RHEA:52049"/>
    </physiologicalReaction>
</comment>
<evidence type="ECO:0000256" key="11">
    <source>
        <dbReference type="ARBA" id="ARBA00048701"/>
    </source>
</evidence>
<evidence type="ECO:0000256" key="15">
    <source>
        <dbReference type="ARBA" id="ARBA00049322"/>
    </source>
</evidence>
<evidence type="ECO:0000256" key="9">
    <source>
        <dbReference type="ARBA" id="ARBA00047863"/>
    </source>
</evidence>
<evidence type="ECO:0000256" key="1">
    <source>
        <dbReference type="ARBA" id="ARBA00000923"/>
    </source>
</evidence>
<sequence>MGASGALFHFSLLGAYMFTLYTLGQENPVAKQHAALKNFGRFSARFLTNWTFMTQTLYLFLSVLGHLLAAVSLSSLKRPIDNLADYIFMSIATPMALVVSIAFWSIYAVDRELVFPTVLDLVIPAWVNQMIHSINSVAAIVDLVSIRHKQPSWSASLTGLILYLLAYSVCLFGTYVQTGIWLYPVLKEMSWPLRGAFTIANLLLAILMLALTRLLRTSIWGKSDTQEKKKAVKPKKK</sequence>
<evidence type="ECO:0000256" key="10">
    <source>
        <dbReference type="ARBA" id="ARBA00048680"/>
    </source>
</evidence>
<dbReference type="Pfam" id="PF04750">
    <property type="entry name" value="Far-17a_AIG1"/>
    <property type="match status" value="1"/>
</dbReference>
<comment type="catalytic activity">
    <reaction evidence="10">
        <text>12-octadecanoyloxy-octadecanoate + H2O = 12-hydroxyoctadecanoate + octadecanoate + H(+)</text>
        <dbReference type="Rhea" id="RHEA:52080"/>
        <dbReference type="ChEBI" id="CHEBI:15377"/>
        <dbReference type="ChEBI" id="CHEBI:15378"/>
        <dbReference type="ChEBI" id="CHEBI:25629"/>
        <dbReference type="ChEBI" id="CHEBI:84201"/>
        <dbReference type="ChEBI" id="CHEBI:136330"/>
    </reaction>
    <physiologicalReaction direction="left-to-right" evidence="10">
        <dbReference type="Rhea" id="RHEA:52081"/>
    </physiologicalReaction>
</comment>
<comment type="catalytic activity">
    <reaction evidence="8">
        <text>13-octadecanoyloxy-octadecanoate + H2O = 13-hydroxy-octadecanoate + octadecanoate + H(+)</text>
        <dbReference type="Rhea" id="RHEA:52084"/>
        <dbReference type="ChEBI" id="CHEBI:15377"/>
        <dbReference type="ChEBI" id="CHEBI:15378"/>
        <dbReference type="ChEBI" id="CHEBI:25629"/>
        <dbReference type="ChEBI" id="CHEBI:136304"/>
        <dbReference type="ChEBI" id="CHEBI:136335"/>
    </reaction>
    <physiologicalReaction direction="left-to-right" evidence="8">
        <dbReference type="Rhea" id="RHEA:52085"/>
    </physiologicalReaction>
</comment>
<evidence type="ECO:0000256" key="13">
    <source>
        <dbReference type="ARBA" id="ARBA00049221"/>
    </source>
</evidence>
<keyword evidence="6 17" id="KW-0472">Membrane</keyword>
<feature type="transmembrane region" description="Helical" evidence="17">
    <location>
        <begin position="83"/>
        <end position="106"/>
    </location>
</feature>
<comment type="catalytic activity">
    <reaction evidence="1">
        <text>9-(9Z-hexadecenoyloxy)-octadecanoate + H2O = (9Z)-hexadecenoate + 9-hydroxy-octadecanoate + H(+)</text>
        <dbReference type="Rhea" id="RHEA:52068"/>
        <dbReference type="ChEBI" id="CHEBI:15377"/>
        <dbReference type="ChEBI" id="CHEBI:15378"/>
        <dbReference type="ChEBI" id="CHEBI:32372"/>
        <dbReference type="ChEBI" id="CHEBI:136286"/>
        <dbReference type="ChEBI" id="CHEBI:136309"/>
    </reaction>
    <physiologicalReaction direction="left-to-right" evidence="1">
        <dbReference type="Rhea" id="RHEA:52069"/>
    </physiologicalReaction>
</comment>
<keyword evidence="19" id="KW-1185">Reference proteome</keyword>
<evidence type="ECO:0000256" key="17">
    <source>
        <dbReference type="SAM" id="Phobius"/>
    </source>
</evidence>
<feature type="transmembrane region" description="Helical" evidence="17">
    <location>
        <begin position="57"/>
        <end position="76"/>
    </location>
</feature>
<evidence type="ECO:0000256" key="14">
    <source>
        <dbReference type="ARBA" id="ARBA00049296"/>
    </source>
</evidence>
<organism evidence="18 19">
    <name type="scientific">Nesidiocoris tenuis</name>
    <dbReference type="NCBI Taxonomy" id="355587"/>
    <lineage>
        <taxon>Eukaryota</taxon>
        <taxon>Metazoa</taxon>
        <taxon>Ecdysozoa</taxon>
        <taxon>Arthropoda</taxon>
        <taxon>Hexapoda</taxon>
        <taxon>Insecta</taxon>
        <taxon>Pterygota</taxon>
        <taxon>Neoptera</taxon>
        <taxon>Paraneoptera</taxon>
        <taxon>Hemiptera</taxon>
        <taxon>Heteroptera</taxon>
        <taxon>Panheteroptera</taxon>
        <taxon>Cimicomorpha</taxon>
        <taxon>Miridae</taxon>
        <taxon>Dicyphina</taxon>
        <taxon>Nesidiocoris</taxon>
    </lineage>
</organism>
<feature type="transmembrane region" description="Helical" evidence="17">
    <location>
        <begin position="157"/>
        <end position="176"/>
    </location>
</feature>
<feature type="transmembrane region" description="Helical" evidence="17">
    <location>
        <begin position="7"/>
        <end position="24"/>
    </location>
</feature>
<comment type="catalytic activity">
    <reaction evidence="11">
        <text>12-(9Z-octadecenoyloxy)-octadecanoate + H2O = 12-hydroxyoctadecanoate + (9Z)-octadecenoate + H(+)</text>
        <dbReference type="Rhea" id="RHEA:52060"/>
        <dbReference type="ChEBI" id="CHEBI:15377"/>
        <dbReference type="ChEBI" id="CHEBI:15378"/>
        <dbReference type="ChEBI" id="CHEBI:30823"/>
        <dbReference type="ChEBI" id="CHEBI:84201"/>
        <dbReference type="ChEBI" id="CHEBI:136302"/>
    </reaction>
    <physiologicalReaction direction="left-to-right" evidence="11">
        <dbReference type="Rhea" id="RHEA:52061"/>
    </physiologicalReaction>
</comment>
<evidence type="ECO:0000256" key="2">
    <source>
        <dbReference type="ARBA" id="ARBA00004127"/>
    </source>
</evidence>
<evidence type="ECO:0000256" key="8">
    <source>
        <dbReference type="ARBA" id="ARBA00047427"/>
    </source>
</evidence>
<name>A0ABN7A673_9HEMI</name>
<accession>A0ABN7A673</accession>
<feature type="transmembrane region" description="Helical" evidence="17">
    <location>
        <begin position="126"/>
        <end position="145"/>
    </location>
</feature>
<keyword evidence="4 17" id="KW-0812">Transmembrane</keyword>
<dbReference type="InterPro" id="IPR006838">
    <property type="entry name" value="ADTRP_AIG1"/>
</dbReference>
<evidence type="ECO:0000256" key="7">
    <source>
        <dbReference type="ARBA" id="ARBA00047368"/>
    </source>
</evidence>
<comment type="catalytic activity">
    <reaction evidence="16">
        <text>12-(9Z-hexadecenoyloxy)-octadecanoate + H2O = 12-hydroxyoctadecanoate + (9Z)-hexadecenoate + H(+)</text>
        <dbReference type="Rhea" id="RHEA:52072"/>
        <dbReference type="ChEBI" id="CHEBI:15377"/>
        <dbReference type="ChEBI" id="CHEBI:15378"/>
        <dbReference type="ChEBI" id="CHEBI:32372"/>
        <dbReference type="ChEBI" id="CHEBI:84201"/>
        <dbReference type="ChEBI" id="CHEBI:136312"/>
    </reaction>
    <physiologicalReaction direction="left-to-right" evidence="16">
        <dbReference type="Rhea" id="RHEA:52073"/>
    </physiologicalReaction>
</comment>
<dbReference type="Proteomes" id="UP001307889">
    <property type="component" value="Chromosome 1"/>
</dbReference>
<evidence type="ECO:0000256" key="16">
    <source>
        <dbReference type="ARBA" id="ARBA00049428"/>
    </source>
</evidence>
<comment type="catalytic activity">
    <reaction evidence="13">
        <text>9-octadecanoyloxy-octadecanoate + H2O = 9-hydroxy-octadecanoate + octadecanoate + H(+)</text>
        <dbReference type="Rhea" id="RHEA:52096"/>
        <dbReference type="ChEBI" id="CHEBI:15377"/>
        <dbReference type="ChEBI" id="CHEBI:15378"/>
        <dbReference type="ChEBI" id="CHEBI:25629"/>
        <dbReference type="ChEBI" id="CHEBI:136286"/>
        <dbReference type="ChEBI" id="CHEBI:136373"/>
    </reaction>
    <physiologicalReaction direction="left-to-right" evidence="13">
        <dbReference type="Rhea" id="RHEA:52097"/>
    </physiologicalReaction>
</comment>
<comment type="similarity">
    <text evidence="3">Belongs to the AIG1 family.</text>
</comment>
<protein>
    <submittedName>
        <fullName evidence="18">FAR-17a/AIG1-like protein</fullName>
    </submittedName>
</protein>
<comment type="catalytic activity">
    <reaction evidence="7">
        <text>12-hexadecanoyloxy-octadecanoate + H2O = 12-hydroxyoctadecanoate + hexadecanoate + H(+)</text>
        <dbReference type="Rhea" id="RHEA:52056"/>
        <dbReference type="ChEBI" id="CHEBI:7896"/>
        <dbReference type="ChEBI" id="CHEBI:15377"/>
        <dbReference type="ChEBI" id="CHEBI:15378"/>
        <dbReference type="ChEBI" id="CHEBI:83677"/>
        <dbReference type="ChEBI" id="CHEBI:84201"/>
    </reaction>
    <physiologicalReaction direction="left-to-right" evidence="7">
        <dbReference type="Rhea" id="RHEA:52057"/>
    </physiologicalReaction>
</comment>
<comment type="catalytic activity">
    <reaction evidence="14">
        <text>13-(9Z-octadecenoyloxy)-octadecanoate + H2O = 13-hydroxy-octadecanoate + (9Z)-octadecenoate + H(+)</text>
        <dbReference type="Rhea" id="RHEA:52064"/>
        <dbReference type="ChEBI" id="CHEBI:15377"/>
        <dbReference type="ChEBI" id="CHEBI:15378"/>
        <dbReference type="ChEBI" id="CHEBI:30823"/>
        <dbReference type="ChEBI" id="CHEBI:136303"/>
        <dbReference type="ChEBI" id="CHEBI:136304"/>
    </reaction>
    <physiologicalReaction direction="left-to-right" evidence="14">
        <dbReference type="Rhea" id="RHEA:52065"/>
    </physiologicalReaction>
</comment>
<evidence type="ECO:0000256" key="5">
    <source>
        <dbReference type="ARBA" id="ARBA00022989"/>
    </source>
</evidence>
<evidence type="ECO:0000313" key="18">
    <source>
        <dbReference type="EMBL" id="BES87726.1"/>
    </source>
</evidence>
<dbReference type="EMBL" id="AP028909">
    <property type="protein sequence ID" value="BES87726.1"/>
    <property type="molecule type" value="Genomic_DNA"/>
</dbReference>
<proteinExistence type="inferred from homology"/>
<keyword evidence="5 17" id="KW-1133">Transmembrane helix</keyword>
<reference evidence="18 19" key="1">
    <citation type="submission" date="2023-09" db="EMBL/GenBank/DDBJ databases">
        <title>Nesidiocoris tenuis whole genome shotgun sequence.</title>
        <authorList>
            <person name="Shibata T."/>
            <person name="Shimoda M."/>
            <person name="Kobayashi T."/>
            <person name="Uehara T."/>
        </authorList>
    </citation>
    <scope>NUCLEOTIDE SEQUENCE [LARGE SCALE GENOMIC DNA]</scope>
    <source>
        <strain evidence="18 19">Japan</strain>
    </source>
</reference>
<evidence type="ECO:0000313" key="19">
    <source>
        <dbReference type="Proteomes" id="UP001307889"/>
    </source>
</evidence>
<dbReference type="PANTHER" id="PTHR10989:SF16">
    <property type="entry name" value="AT02829P-RELATED"/>
    <property type="match status" value="1"/>
</dbReference>
<evidence type="ECO:0000256" key="6">
    <source>
        <dbReference type="ARBA" id="ARBA00023136"/>
    </source>
</evidence>
<comment type="subcellular location">
    <subcellularLocation>
        <location evidence="2">Endomembrane system</location>
        <topology evidence="2">Multi-pass membrane protein</topology>
    </subcellularLocation>
</comment>